<dbReference type="KEGG" id="otm:OSB_12640"/>
<organism evidence="1 2">
    <name type="scientific">Octadecabacter temperatus</name>
    <dbReference type="NCBI Taxonomy" id="1458307"/>
    <lineage>
        <taxon>Bacteria</taxon>
        <taxon>Pseudomonadati</taxon>
        <taxon>Pseudomonadota</taxon>
        <taxon>Alphaproteobacteria</taxon>
        <taxon>Rhodobacterales</taxon>
        <taxon>Roseobacteraceae</taxon>
        <taxon>Octadecabacter</taxon>
    </lineage>
</organism>
<evidence type="ECO:0000313" key="2">
    <source>
        <dbReference type="Proteomes" id="UP000067444"/>
    </source>
</evidence>
<proteinExistence type="predicted"/>
<evidence type="ECO:0000313" key="1">
    <source>
        <dbReference type="EMBL" id="AKS45819.1"/>
    </source>
</evidence>
<dbReference type="RefSeq" id="WP_049834173.1">
    <property type="nucleotide sequence ID" value="NZ_CP012160.1"/>
</dbReference>
<dbReference type="OrthoDB" id="7876453at2"/>
<keyword evidence="2" id="KW-1185">Reference proteome</keyword>
<gene>
    <name evidence="1" type="ORF">OSB_12640</name>
</gene>
<dbReference type="STRING" id="1458307.OSB_12640"/>
<sequence>MEWLKGLSGRRIGFALVLLPICGFMGWSFAKAALGDSATDFQRFGSVIVAFTVFAFALTNKELTTLRKSVDSDKLERLQAAAESIRDLEQSVSELSEAELATEEKAKINEVLSVKEEVENGLELLPQVARFLRNLSIAEIALLIVGTLQWGYGDLFHCWAHGNGWQVCY</sequence>
<protein>
    <submittedName>
        <fullName evidence="1">Uncharacterized protein</fullName>
    </submittedName>
</protein>
<dbReference type="Proteomes" id="UP000067444">
    <property type="component" value="Chromosome"/>
</dbReference>
<name>A0A0K0Y4D6_9RHOB</name>
<reference evidence="1 2" key="1">
    <citation type="journal article" date="2015" name="Genome Announc.">
        <title>Closed Genome Sequence of Octadecabacter temperatus SB1, the First Mesophilic Species of the Genus Octadecabacter.</title>
        <authorList>
            <person name="Voget S."/>
            <person name="Billerbeck S."/>
            <person name="Simon M."/>
            <person name="Daniel R."/>
        </authorList>
    </citation>
    <scope>NUCLEOTIDE SEQUENCE [LARGE SCALE GENOMIC DNA]</scope>
    <source>
        <strain evidence="1 2">SB1</strain>
    </source>
</reference>
<dbReference type="AlphaFoldDB" id="A0A0K0Y4D6"/>
<dbReference type="EMBL" id="CP012160">
    <property type="protein sequence ID" value="AKS45819.1"/>
    <property type="molecule type" value="Genomic_DNA"/>
</dbReference>
<accession>A0A0K0Y4D6</accession>